<evidence type="ECO:0000313" key="5">
    <source>
        <dbReference type="Proteomes" id="UP001500320"/>
    </source>
</evidence>
<keyword evidence="1" id="KW-0479">Metal-binding</keyword>
<evidence type="ECO:0000256" key="1">
    <source>
        <dbReference type="ARBA" id="ARBA00022723"/>
    </source>
</evidence>
<sequence>MRVWIAPLAVLLGIGAPSVPPPPPDPETLSGNLIEIQPQWPGRGFPVPPPARRIDCATARCVALTFDDGPGEHTASLLDTLAEHRARATFFVIGETVAAGDGRDLRRMVADGHELGNHSWSHADLAALPEDGIADELRRTQEAVRRVTGVRMVFMRPPYGATDDRVAATSRREGLAQILWNVDTLDWLERDGPSLLRRAGAAEPGSIVLMHDIHRETVEAVPRLLKDLAARGYTSVTLSELYGRALTPGQAYLRR</sequence>
<protein>
    <recommendedName>
        <fullName evidence="3">NodB homology domain-containing protein</fullName>
    </recommendedName>
</protein>
<dbReference type="SUPFAM" id="SSF88713">
    <property type="entry name" value="Glycoside hydrolase/deacetylase"/>
    <property type="match status" value="1"/>
</dbReference>
<organism evidence="4 5">
    <name type="scientific">Planomonospora alba</name>
    <dbReference type="NCBI Taxonomy" id="161354"/>
    <lineage>
        <taxon>Bacteria</taxon>
        <taxon>Bacillati</taxon>
        <taxon>Actinomycetota</taxon>
        <taxon>Actinomycetes</taxon>
        <taxon>Streptosporangiales</taxon>
        <taxon>Streptosporangiaceae</taxon>
        <taxon>Planomonospora</taxon>
    </lineage>
</organism>
<dbReference type="PANTHER" id="PTHR10587:SF133">
    <property type="entry name" value="CHITIN DEACETYLASE 1-RELATED"/>
    <property type="match status" value="1"/>
</dbReference>
<proteinExistence type="predicted"/>
<dbReference type="Proteomes" id="UP001500320">
    <property type="component" value="Unassembled WGS sequence"/>
</dbReference>
<evidence type="ECO:0000313" key="4">
    <source>
        <dbReference type="EMBL" id="GAA3124193.1"/>
    </source>
</evidence>
<accession>A0ABP6MS42</accession>
<name>A0ABP6MS42_9ACTN</name>
<keyword evidence="5" id="KW-1185">Reference proteome</keyword>
<dbReference type="InterPro" id="IPR050248">
    <property type="entry name" value="Polysacc_deacetylase_ArnD"/>
</dbReference>
<dbReference type="Gene3D" id="3.20.20.370">
    <property type="entry name" value="Glycoside hydrolase/deacetylase"/>
    <property type="match status" value="1"/>
</dbReference>
<dbReference type="CDD" id="cd10917">
    <property type="entry name" value="CE4_NodB_like_6s_7s"/>
    <property type="match status" value="1"/>
</dbReference>
<evidence type="ECO:0000256" key="2">
    <source>
        <dbReference type="ARBA" id="ARBA00022801"/>
    </source>
</evidence>
<gene>
    <name evidence="4" type="ORF">GCM10010466_13840</name>
</gene>
<dbReference type="InterPro" id="IPR002509">
    <property type="entry name" value="NODB_dom"/>
</dbReference>
<comment type="caution">
    <text evidence="4">The sequence shown here is derived from an EMBL/GenBank/DDBJ whole genome shotgun (WGS) entry which is preliminary data.</text>
</comment>
<evidence type="ECO:0000259" key="3">
    <source>
        <dbReference type="PROSITE" id="PS51677"/>
    </source>
</evidence>
<dbReference type="PROSITE" id="PS51677">
    <property type="entry name" value="NODB"/>
    <property type="match status" value="1"/>
</dbReference>
<dbReference type="EMBL" id="BAAAUT010000008">
    <property type="protein sequence ID" value="GAA3124193.1"/>
    <property type="molecule type" value="Genomic_DNA"/>
</dbReference>
<dbReference type="RefSeq" id="WP_344857016.1">
    <property type="nucleotide sequence ID" value="NZ_BAAAUT010000008.1"/>
</dbReference>
<dbReference type="InterPro" id="IPR011330">
    <property type="entry name" value="Glyco_hydro/deAcase_b/a-brl"/>
</dbReference>
<keyword evidence="2" id="KW-0378">Hydrolase</keyword>
<dbReference type="Pfam" id="PF01522">
    <property type="entry name" value="Polysacc_deac_1"/>
    <property type="match status" value="1"/>
</dbReference>
<feature type="domain" description="NodB homology" evidence="3">
    <location>
        <begin position="60"/>
        <end position="236"/>
    </location>
</feature>
<dbReference type="PANTHER" id="PTHR10587">
    <property type="entry name" value="GLYCOSYL TRANSFERASE-RELATED"/>
    <property type="match status" value="1"/>
</dbReference>
<reference evidence="5" key="1">
    <citation type="journal article" date="2019" name="Int. J. Syst. Evol. Microbiol.">
        <title>The Global Catalogue of Microorganisms (GCM) 10K type strain sequencing project: providing services to taxonomists for standard genome sequencing and annotation.</title>
        <authorList>
            <consortium name="The Broad Institute Genomics Platform"/>
            <consortium name="The Broad Institute Genome Sequencing Center for Infectious Disease"/>
            <person name="Wu L."/>
            <person name="Ma J."/>
        </authorList>
    </citation>
    <scope>NUCLEOTIDE SEQUENCE [LARGE SCALE GENOMIC DNA]</scope>
    <source>
        <strain evidence="5">JCM 9373</strain>
    </source>
</reference>